<evidence type="ECO:0000256" key="6">
    <source>
        <dbReference type="SAM" id="MobiDB-lite"/>
    </source>
</evidence>
<keyword evidence="4" id="KW-0949">S-adenosyl-L-methionine</keyword>
<proteinExistence type="predicted"/>
<evidence type="ECO:0000256" key="5">
    <source>
        <dbReference type="ARBA" id="ARBA00047942"/>
    </source>
</evidence>
<dbReference type="InterPro" id="IPR012327">
    <property type="entry name" value="MeTrfase_D12"/>
</dbReference>
<dbReference type="Pfam" id="PF02086">
    <property type="entry name" value="MethyltransfD12"/>
    <property type="match status" value="2"/>
</dbReference>
<dbReference type="GO" id="GO:0009007">
    <property type="term" value="F:site-specific DNA-methyltransferase (adenine-specific) activity"/>
    <property type="evidence" value="ECO:0007669"/>
    <property type="project" value="UniProtKB-EC"/>
</dbReference>
<dbReference type="EC" id="2.1.1.72" evidence="1"/>
<keyword evidence="8" id="KW-1185">Reference proteome</keyword>
<dbReference type="SUPFAM" id="SSF53335">
    <property type="entry name" value="S-adenosyl-L-methionine-dependent methyltransferases"/>
    <property type="match status" value="1"/>
</dbReference>
<sequence length="443" mass="48973">MDSDGEYNDHGGSNAGGEDFRPVHYIGNKSRYLHAIGQTVDRIARPGSAACDLFAGTSVVTRRLAHRREVVSADIQAYSQVLARALTQPYRVSSNDVATLLGVAEDWLRTVRPQTMSLVAYELDAQTNTQSDLESFAALVEHGSFAVDDIGPRQLVEAKRRARGILTPDSATLTWYYGGVYFSYLQALEMDALRHAIRVVTGNNETLVAALMGTASDAVSTVGNHFAQPVQPRYRDGSLKRSWVASVSRRRQHPVVDTFLRWLARYESLRPTAHRVSAITSDFHQTLSGLGPEVGVIYADPPYTRDHYSRFYHVLETIALDDNPGVTPTPGTATPSRGLYRVGRHQSPFSIRSQVRPAFQELFAQAKRLDVPLVLSYSPMSEGTKARRETRLMSMQDLVEMAANYFTNVDLVKLDASTHSRFNRVEVNAAVEGAAEALIVATN</sequence>
<dbReference type="InterPro" id="IPR002052">
    <property type="entry name" value="DNA_methylase_N6_adenine_CS"/>
</dbReference>
<evidence type="ECO:0000256" key="2">
    <source>
        <dbReference type="ARBA" id="ARBA00022603"/>
    </source>
</evidence>
<dbReference type="PROSITE" id="PS00092">
    <property type="entry name" value="N6_MTASE"/>
    <property type="match status" value="1"/>
</dbReference>
<keyword evidence="2 7" id="KW-0489">Methyltransferase</keyword>
<evidence type="ECO:0000256" key="3">
    <source>
        <dbReference type="ARBA" id="ARBA00022679"/>
    </source>
</evidence>
<name>A0A542XGA2_9MICO</name>
<gene>
    <name evidence="7" type="ORF">FB554_3035</name>
</gene>
<dbReference type="InterPro" id="IPR029063">
    <property type="entry name" value="SAM-dependent_MTases_sf"/>
</dbReference>
<evidence type="ECO:0000256" key="1">
    <source>
        <dbReference type="ARBA" id="ARBA00011900"/>
    </source>
</evidence>
<dbReference type="GO" id="GO:0032259">
    <property type="term" value="P:methylation"/>
    <property type="evidence" value="ECO:0007669"/>
    <property type="project" value="UniProtKB-KW"/>
</dbReference>
<comment type="caution">
    <text evidence="7">The sequence shown here is derived from an EMBL/GenBank/DDBJ whole genome shotgun (WGS) entry which is preliminary data.</text>
</comment>
<evidence type="ECO:0000313" key="8">
    <source>
        <dbReference type="Proteomes" id="UP000318336"/>
    </source>
</evidence>
<dbReference type="AlphaFoldDB" id="A0A542XGA2"/>
<feature type="region of interest" description="Disordered" evidence="6">
    <location>
        <begin position="1"/>
        <end position="20"/>
    </location>
</feature>
<dbReference type="OrthoDB" id="9805629at2"/>
<dbReference type="Proteomes" id="UP000318336">
    <property type="component" value="Unassembled WGS sequence"/>
</dbReference>
<dbReference type="GO" id="GO:0009307">
    <property type="term" value="P:DNA restriction-modification system"/>
    <property type="evidence" value="ECO:0007669"/>
    <property type="project" value="InterPro"/>
</dbReference>
<dbReference type="EMBL" id="VFOK01000001">
    <property type="protein sequence ID" value="TQL34853.1"/>
    <property type="molecule type" value="Genomic_DNA"/>
</dbReference>
<reference evidence="7 8" key="1">
    <citation type="submission" date="2019-06" db="EMBL/GenBank/DDBJ databases">
        <title>Sequencing the genomes of 1000 actinobacteria strains.</title>
        <authorList>
            <person name="Klenk H.-P."/>
        </authorList>
    </citation>
    <scope>NUCLEOTIDE SEQUENCE [LARGE SCALE GENOMIC DNA]</scope>
    <source>
        <strain evidence="7 8">DSM 24617</strain>
    </source>
</reference>
<comment type="catalytic activity">
    <reaction evidence="5">
        <text>a 2'-deoxyadenosine in DNA + S-adenosyl-L-methionine = an N(6)-methyl-2'-deoxyadenosine in DNA + S-adenosyl-L-homocysteine + H(+)</text>
        <dbReference type="Rhea" id="RHEA:15197"/>
        <dbReference type="Rhea" id="RHEA-COMP:12418"/>
        <dbReference type="Rhea" id="RHEA-COMP:12419"/>
        <dbReference type="ChEBI" id="CHEBI:15378"/>
        <dbReference type="ChEBI" id="CHEBI:57856"/>
        <dbReference type="ChEBI" id="CHEBI:59789"/>
        <dbReference type="ChEBI" id="CHEBI:90615"/>
        <dbReference type="ChEBI" id="CHEBI:90616"/>
        <dbReference type="EC" id="2.1.1.72"/>
    </reaction>
</comment>
<protein>
    <recommendedName>
        <fullName evidence="1">site-specific DNA-methyltransferase (adenine-specific)</fullName>
        <ecNumber evidence="1">2.1.1.72</ecNumber>
    </recommendedName>
</protein>
<dbReference type="GO" id="GO:0003676">
    <property type="term" value="F:nucleic acid binding"/>
    <property type="evidence" value="ECO:0007669"/>
    <property type="project" value="InterPro"/>
</dbReference>
<dbReference type="RefSeq" id="WP_142007198.1">
    <property type="nucleotide sequence ID" value="NZ_CAJTBP010000001.1"/>
</dbReference>
<evidence type="ECO:0000256" key="4">
    <source>
        <dbReference type="ARBA" id="ARBA00022691"/>
    </source>
</evidence>
<keyword evidence="3 7" id="KW-0808">Transferase</keyword>
<organism evidence="7 8">
    <name type="scientific">Barrientosiimonas humi</name>
    <dbReference type="NCBI Taxonomy" id="999931"/>
    <lineage>
        <taxon>Bacteria</taxon>
        <taxon>Bacillati</taxon>
        <taxon>Actinomycetota</taxon>
        <taxon>Actinomycetes</taxon>
        <taxon>Micrococcales</taxon>
        <taxon>Dermacoccaceae</taxon>
        <taxon>Barrientosiimonas</taxon>
    </lineage>
</organism>
<evidence type="ECO:0000313" key="7">
    <source>
        <dbReference type="EMBL" id="TQL34853.1"/>
    </source>
</evidence>
<accession>A0A542XGA2</accession>